<dbReference type="Proteomes" id="UP001520140">
    <property type="component" value="Unassembled WGS sequence"/>
</dbReference>
<dbReference type="Pfam" id="PF07681">
    <property type="entry name" value="DoxX"/>
    <property type="match status" value="1"/>
</dbReference>
<reference evidence="8 9" key="1">
    <citation type="submission" date="2020-06" db="EMBL/GenBank/DDBJ databases">
        <title>Taxonomy, biology and ecology of Rhodococcus bacteria occurring in California pistachio and other woody hosts as revealed by genome sequence analyses.</title>
        <authorList>
            <person name="Gai Y."/>
            <person name="Riely B."/>
        </authorList>
    </citation>
    <scope>NUCLEOTIDE SEQUENCE [LARGE SCALE GENOMIC DNA]</scope>
    <source>
        <strain evidence="8 9">BP-284</strain>
    </source>
</reference>
<evidence type="ECO:0000256" key="2">
    <source>
        <dbReference type="ARBA" id="ARBA00006679"/>
    </source>
</evidence>
<evidence type="ECO:0000313" key="8">
    <source>
        <dbReference type="EMBL" id="MBY6322484.1"/>
    </source>
</evidence>
<evidence type="ECO:0000256" key="6">
    <source>
        <dbReference type="ARBA" id="ARBA00023136"/>
    </source>
</evidence>
<dbReference type="PANTHER" id="PTHR33452:SF1">
    <property type="entry name" value="INNER MEMBRANE PROTEIN YPHA-RELATED"/>
    <property type="match status" value="1"/>
</dbReference>
<gene>
    <name evidence="8" type="ORF">HQ605_16790</name>
</gene>
<organism evidence="8 9">
    <name type="scientific">Rhodococcoides kroppenstedtii</name>
    <dbReference type="NCBI Taxonomy" id="293050"/>
    <lineage>
        <taxon>Bacteria</taxon>
        <taxon>Bacillati</taxon>
        <taxon>Actinomycetota</taxon>
        <taxon>Actinomycetes</taxon>
        <taxon>Mycobacteriales</taxon>
        <taxon>Nocardiaceae</taxon>
        <taxon>Rhodococcoides</taxon>
    </lineage>
</organism>
<evidence type="ECO:0000313" key="9">
    <source>
        <dbReference type="Proteomes" id="UP001520140"/>
    </source>
</evidence>
<feature type="transmembrane region" description="Helical" evidence="7">
    <location>
        <begin position="76"/>
        <end position="94"/>
    </location>
</feature>
<evidence type="ECO:0000256" key="4">
    <source>
        <dbReference type="ARBA" id="ARBA00022692"/>
    </source>
</evidence>
<keyword evidence="6 7" id="KW-0472">Membrane</keyword>
<protein>
    <submittedName>
        <fullName evidence="8">DoxX family protein</fullName>
    </submittedName>
</protein>
<proteinExistence type="inferred from homology"/>
<evidence type="ECO:0000256" key="1">
    <source>
        <dbReference type="ARBA" id="ARBA00004651"/>
    </source>
</evidence>
<name>A0ABS7NWQ2_9NOCA</name>
<keyword evidence="4 7" id="KW-0812">Transmembrane</keyword>
<dbReference type="InterPro" id="IPR051907">
    <property type="entry name" value="DoxX-like_oxidoreductase"/>
</dbReference>
<dbReference type="InterPro" id="IPR032808">
    <property type="entry name" value="DoxX"/>
</dbReference>
<feature type="transmembrane region" description="Helical" evidence="7">
    <location>
        <begin position="9"/>
        <end position="27"/>
    </location>
</feature>
<sequence length="143" mass="14697">MNSPVVRDLAALVARVALGVIFVAHGWQKLNTNGLDATTAGFEGMGIPFPTFSAYFATFVELVGGGLLIVGLLTPVVGLLLLIDMIGALVFVHLDKGVFVTDGGWELVVGLGAGALLLAVVGAGSFSLDGVFGRGRSRSRAAR</sequence>
<accession>A0ABS7NWQ2</accession>
<feature type="transmembrane region" description="Helical" evidence="7">
    <location>
        <begin position="47"/>
        <end position="69"/>
    </location>
</feature>
<evidence type="ECO:0000256" key="7">
    <source>
        <dbReference type="SAM" id="Phobius"/>
    </source>
</evidence>
<keyword evidence="3" id="KW-1003">Cell membrane</keyword>
<comment type="similarity">
    <text evidence="2">Belongs to the DoxX family.</text>
</comment>
<evidence type="ECO:0000256" key="5">
    <source>
        <dbReference type="ARBA" id="ARBA00022989"/>
    </source>
</evidence>
<comment type="subcellular location">
    <subcellularLocation>
        <location evidence="1">Cell membrane</location>
        <topology evidence="1">Multi-pass membrane protein</topology>
    </subcellularLocation>
</comment>
<evidence type="ECO:0000256" key="3">
    <source>
        <dbReference type="ARBA" id="ARBA00022475"/>
    </source>
</evidence>
<keyword evidence="5 7" id="KW-1133">Transmembrane helix</keyword>
<comment type="caution">
    <text evidence="8">The sequence shown here is derived from an EMBL/GenBank/DDBJ whole genome shotgun (WGS) entry which is preliminary data.</text>
</comment>
<dbReference type="PANTHER" id="PTHR33452">
    <property type="entry name" value="OXIDOREDUCTASE CATD-RELATED"/>
    <property type="match status" value="1"/>
</dbReference>
<dbReference type="EMBL" id="JABUKG010000021">
    <property type="protein sequence ID" value="MBY6322484.1"/>
    <property type="molecule type" value="Genomic_DNA"/>
</dbReference>
<feature type="transmembrane region" description="Helical" evidence="7">
    <location>
        <begin position="114"/>
        <end position="133"/>
    </location>
</feature>
<keyword evidence="9" id="KW-1185">Reference proteome</keyword>
<dbReference type="RefSeq" id="WP_068102652.1">
    <property type="nucleotide sequence ID" value="NZ_JABUKE010000021.1"/>
</dbReference>